<sequence>MVNTLDDMTVDVTAERAFARHLAYRLLDDMAAALLDGRTGSVAIPRLDPEFAAITGRSLQLIADTIKTPAPTRLVGKKQSPDDTNIRACSKDQNE</sequence>
<dbReference type="AlphaFoldDB" id="A0A423UD27"/>
<evidence type="ECO:0000313" key="2">
    <source>
        <dbReference type="EMBL" id="ROT86578.1"/>
    </source>
</evidence>
<protein>
    <submittedName>
        <fullName evidence="2">Uncharacterized protein</fullName>
    </submittedName>
</protein>
<feature type="compositionally biased region" description="Basic and acidic residues" evidence="1">
    <location>
        <begin position="79"/>
        <end position="95"/>
    </location>
</feature>
<organism evidence="2 3">
    <name type="scientific">Bifidobacterium mongoliense</name>
    <dbReference type="NCBI Taxonomy" id="518643"/>
    <lineage>
        <taxon>Bacteria</taxon>
        <taxon>Bacillati</taxon>
        <taxon>Actinomycetota</taxon>
        <taxon>Actinomycetes</taxon>
        <taxon>Bifidobacteriales</taxon>
        <taxon>Bifidobacteriaceae</taxon>
        <taxon>Bifidobacterium</taxon>
    </lineage>
</organism>
<reference evidence="2 3" key="1">
    <citation type="submission" date="2018-07" db="EMBL/GenBank/DDBJ databases">
        <title>The role of parmesan cheese in vectoring bovine microbiota.</title>
        <authorList>
            <person name="Lugli G.A."/>
            <person name="Milani C."/>
        </authorList>
    </citation>
    <scope>NUCLEOTIDE SEQUENCE [LARGE SCALE GENOMIC DNA]</scope>
    <source>
        <strain evidence="2 3">BMONG18</strain>
    </source>
</reference>
<dbReference type="RefSeq" id="WP_123645116.1">
    <property type="nucleotide sequence ID" value="NZ_QRAJ01000007.1"/>
</dbReference>
<evidence type="ECO:0000313" key="3">
    <source>
        <dbReference type="Proteomes" id="UP000285266"/>
    </source>
</evidence>
<dbReference type="EMBL" id="QRAJ01000007">
    <property type="protein sequence ID" value="ROT86578.1"/>
    <property type="molecule type" value="Genomic_DNA"/>
</dbReference>
<feature type="region of interest" description="Disordered" evidence="1">
    <location>
        <begin position="72"/>
        <end position="95"/>
    </location>
</feature>
<comment type="caution">
    <text evidence="2">The sequence shown here is derived from an EMBL/GenBank/DDBJ whole genome shotgun (WGS) entry which is preliminary data.</text>
</comment>
<gene>
    <name evidence="2" type="ORF">BMONG18_1289</name>
</gene>
<evidence type="ECO:0000256" key="1">
    <source>
        <dbReference type="SAM" id="MobiDB-lite"/>
    </source>
</evidence>
<dbReference type="Proteomes" id="UP000285266">
    <property type="component" value="Unassembled WGS sequence"/>
</dbReference>
<accession>A0A423UD27</accession>
<proteinExistence type="predicted"/>
<name>A0A423UD27_9BIFI</name>